<evidence type="ECO:0000313" key="5">
    <source>
        <dbReference type="RefSeq" id="XP_039130164.1"/>
    </source>
</evidence>
<name>A0AB40BSM0_DIOCR</name>
<evidence type="ECO:0000256" key="1">
    <source>
        <dbReference type="ARBA" id="ARBA00022734"/>
    </source>
</evidence>
<dbReference type="AlphaFoldDB" id="A0AB40BSM0"/>
<reference evidence="5" key="1">
    <citation type="submission" date="2025-08" db="UniProtKB">
        <authorList>
            <consortium name="RefSeq"/>
        </authorList>
    </citation>
    <scope>IDENTIFICATION</scope>
</reference>
<dbReference type="InterPro" id="IPR001229">
    <property type="entry name" value="Jacalin-like_lectin_dom"/>
</dbReference>
<protein>
    <submittedName>
        <fullName evidence="5">Jacalin-related lectin 3-like isoform X1</fullName>
    </submittedName>
</protein>
<accession>A0AB40BSM0</accession>
<dbReference type="Pfam" id="PF01419">
    <property type="entry name" value="Jacalin"/>
    <property type="match status" value="1"/>
</dbReference>
<feature type="compositionally biased region" description="Polar residues" evidence="2">
    <location>
        <begin position="176"/>
        <end position="190"/>
    </location>
</feature>
<evidence type="ECO:0000313" key="4">
    <source>
        <dbReference type="Proteomes" id="UP001515500"/>
    </source>
</evidence>
<dbReference type="GeneID" id="120266590"/>
<evidence type="ECO:0000256" key="2">
    <source>
        <dbReference type="SAM" id="MobiDB-lite"/>
    </source>
</evidence>
<keyword evidence="4" id="KW-1185">Reference proteome</keyword>
<feature type="domain" description="Jacalin-type lectin" evidence="3">
    <location>
        <begin position="17"/>
        <end position="172"/>
    </location>
</feature>
<sequence length="201" mass="22250">MSGLRIGEDGEIYVIAKCKGNMQRPYYVKEWSDGAGGQVKQICIWHGDLIYGILVSYERNGKFCLSSRHGGTEGDFEQILLDEPITCVSGYYGSWCLEPDIFESEEEAPYNYTTVIRSLKFETGRATYGPFGHETGLPFRFKMDTGCAGFHGRSSSDDDHGFLQAIGVYVRSFASKPNSDGCSPSISSAPSVFDPNENDEQ</sequence>
<gene>
    <name evidence="5" type="primary">LOC120266590</name>
</gene>
<proteinExistence type="predicted"/>
<dbReference type="RefSeq" id="XP_039130164.1">
    <property type="nucleotide sequence ID" value="XM_039274230.1"/>
</dbReference>
<dbReference type="PROSITE" id="PS51752">
    <property type="entry name" value="JACALIN_LECTIN"/>
    <property type="match status" value="1"/>
</dbReference>
<keyword evidence="1" id="KW-0430">Lectin</keyword>
<dbReference type="PANTHER" id="PTHR47293">
    <property type="entry name" value="JACALIN-RELATED LECTIN 3"/>
    <property type="match status" value="1"/>
</dbReference>
<dbReference type="PANTHER" id="PTHR47293:SF15">
    <property type="entry name" value="JACALIN-RELATED LECTIN 19"/>
    <property type="match status" value="1"/>
</dbReference>
<evidence type="ECO:0000259" key="3">
    <source>
        <dbReference type="PROSITE" id="PS51752"/>
    </source>
</evidence>
<dbReference type="Proteomes" id="UP001515500">
    <property type="component" value="Chromosome 8"/>
</dbReference>
<organism evidence="4 5">
    <name type="scientific">Dioscorea cayennensis subsp. rotundata</name>
    <name type="common">White Guinea yam</name>
    <name type="synonym">Dioscorea rotundata</name>
    <dbReference type="NCBI Taxonomy" id="55577"/>
    <lineage>
        <taxon>Eukaryota</taxon>
        <taxon>Viridiplantae</taxon>
        <taxon>Streptophyta</taxon>
        <taxon>Embryophyta</taxon>
        <taxon>Tracheophyta</taxon>
        <taxon>Spermatophyta</taxon>
        <taxon>Magnoliopsida</taxon>
        <taxon>Liliopsida</taxon>
        <taxon>Dioscoreales</taxon>
        <taxon>Dioscoreaceae</taxon>
        <taxon>Dioscorea</taxon>
    </lineage>
</organism>
<dbReference type="InterPro" id="IPR036404">
    <property type="entry name" value="Jacalin-like_lectin_dom_sf"/>
</dbReference>
<dbReference type="CDD" id="cd09612">
    <property type="entry name" value="Jacalin"/>
    <property type="match status" value="1"/>
</dbReference>
<feature type="region of interest" description="Disordered" evidence="2">
    <location>
        <begin position="176"/>
        <end position="201"/>
    </location>
</feature>
<dbReference type="SMART" id="SM00915">
    <property type="entry name" value="Jacalin"/>
    <property type="match status" value="1"/>
</dbReference>
<dbReference type="Gene3D" id="2.100.10.30">
    <property type="entry name" value="Jacalin-like lectin domain"/>
    <property type="match status" value="1"/>
</dbReference>
<dbReference type="SUPFAM" id="SSF51101">
    <property type="entry name" value="Mannose-binding lectins"/>
    <property type="match status" value="1"/>
</dbReference>
<dbReference type="GO" id="GO:0030246">
    <property type="term" value="F:carbohydrate binding"/>
    <property type="evidence" value="ECO:0007669"/>
    <property type="project" value="UniProtKB-KW"/>
</dbReference>
<dbReference type="InterPro" id="IPR033734">
    <property type="entry name" value="Jacalin-like_lectin_dom_plant"/>
</dbReference>